<reference evidence="3" key="1">
    <citation type="submission" date="2025-08" db="UniProtKB">
        <authorList>
            <consortium name="RefSeq"/>
        </authorList>
    </citation>
    <scope>IDENTIFICATION</scope>
    <source>
        <strain evidence="3">Airmid</strain>
    </source>
</reference>
<organism evidence="2 3">
    <name type="scientific">Dermatophagoides pteronyssinus</name>
    <name type="common">European house dust mite</name>
    <dbReference type="NCBI Taxonomy" id="6956"/>
    <lineage>
        <taxon>Eukaryota</taxon>
        <taxon>Metazoa</taxon>
        <taxon>Ecdysozoa</taxon>
        <taxon>Arthropoda</taxon>
        <taxon>Chelicerata</taxon>
        <taxon>Arachnida</taxon>
        <taxon>Acari</taxon>
        <taxon>Acariformes</taxon>
        <taxon>Sarcoptiformes</taxon>
        <taxon>Astigmata</taxon>
        <taxon>Psoroptidia</taxon>
        <taxon>Analgoidea</taxon>
        <taxon>Pyroglyphidae</taxon>
        <taxon>Dermatophagoidinae</taxon>
        <taxon>Dermatophagoides</taxon>
    </lineage>
</organism>
<dbReference type="KEGG" id="dpte:113793090"/>
<name>A0A6P6XZX9_DERPT</name>
<evidence type="ECO:0000313" key="3">
    <source>
        <dbReference type="RefSeq" id="XP_027198857.1"/>
    </source>
</evidence>
<evidence type="ECO:0000313" key="2">
    <source>
        <dbReference type="Proteomes" id="UP000515146"/>
    </source>
</evidence>
<dbReference type="InterPro" id="IPR013087">
    <property type="entry name" value="Znf_C2H2_type"/>
</dbReference>
<keyword evidence="2" id="KW-1185">Reference proteome</keyword>
<evidence type="ECO:0000259" key="1">
    <source>
        <dbReference type="PROSITE" id="PS00028"/>
    </source>
</evidence>
<sequence length="811" mass="94973">MDSIQQPEYLRYEELIGTPFQIFLENFREKRRYNQNLISRGEPRSNEEADRKFPKQKCPLGDCSTLLSTAFSMHRHIKNIHPTYFKERREQYWLHKSSQQASNIQQSITNSLIIDEQNDLSSTDNHEIDQPLCCSELVDSNASIIDFSCQFDVNQEHSYARSSNEQPCCSDSVDSNTSIMDFSCRFNDNDDHSDTIFDETDFHISSDENEEDLKAIEELFSNSFNDEEEQITSSFYAKNVEVLPPEEKKLIDDFISEIIRTKVNKSIADKHAVAYGTIVAKYFIMARKKKLIVQNIMEKYCSSSYLQKQFLFQQKNHIKPITIIIPNLKIQYFSITKIIKNVIAQHPFLIAEILKEKDRMFIPEPQRNHFLIKNELDTTDYKLFQRLKAKLRIEIALDDFSFMGITGRKFLAGYMTISNLPFIERTQRGQIFMFLLAKRPVEPTTDVMNKILNPFVDEMKKLEINGLNFDGYNEKIYVTLSSVICDNLAQHEVLGLPLSFGKSSQCRDCFQKFENYANIRSHSIINSSGSDIDLFCHKYDFREPKPCVLTRLDGITRYNIMPPDYFHDLFGKRGEAFMRLACVFFDEFNTFLTGREKQLYRDTIEFIRLTGQLEFDRLDLDRMKSLSRSIIDSYVSIVKDNSSKLSVTYKLHKLLHYADNILKFGPLFLSNSMRFERCHQTSKKYGRVMNCWVSPAKTLSNRMSMRQTLVLSQQIIDKKKWIKKTFITEQESINLNLEVANDQGDFLLGKNVIRRLKAPGFKPKVWIEGKEFLIQPDSKQLFLRGNIWLEERNQDKLSIYEKITFHKQNCI</sequence>
<dbReference type="PROSITE" id="PS00028">
    <property type="entry name" value="ZINC_FINGER_C2H2_1"/>
    <property type="match status" value="1"/>
</dbReference>
<dbReference type="RefSeq" id="XP_027198857.1">
    <property type="nucleotide sequence ID" value="XM_027343056.1"/>
</dbReference>
<dbReference type="InParanoid" id="A0A6P6XZX9"/>
<dbReference type="Proteomes" id="UP000515146">
    <property type="component" value="Unplaced"/>
</dbReference>
<gene>
    <name evidence="3" type="primary">LOC113793090</name>
</gene>
<feature type="domain" description="C2H2-type" evidence="1">
    <location>
        <begin position="58"/>
        <end position="81"/>
    </location>
</feature>
<dbReference type="OrthoDB" id="8192917at2759"/>
<dbReference type="AlphaFoldDB" id="A0A6P6XZX9"/>
<proteinExistence type="predicted"/>
<feature type="non-terminal residue" evidence="3">
    <location>
        <position position="811"/>
    </location>
</feature>
<protein>
    <submittedName>
        <fullName evidence="3">Uncharacterized protein LOC113793090</fullName>
    </submittedName>
</protein>
<accession>A0A6P6XZX9</accession>